<gene>
    <name evidence="2" type="ORF">DAPPUDRAFT_265216</name>
</gene>
<dbReference type="AlphaFoldDB" id="E9HT26"/>
<dbReference type="KEGG" id="dpx:DAPPUDRAFT_265216"/>
<accession>E9HT26</accession>
<dbReference type="HOGENOM" id="CLU_2239263_0_0_1"/>
<evidence type="ECO:0000313" key="3">
    <source>
        <dbReference type="Proteomes" id="UP000000305"/>
    </source>
</evidence>
<sequence length="118" mass="13366">MSSKRKRKDELAARKAKSRATESEVQRFARLEANAVRNAAARSAESEHQTVNRRAEDDLNAEFKVCRKRVEAVGRFLIQNHPGFASHRITFSQTNCDLLPEDGLLLNIPTMDSDNDCH</sequence>
<evidence type="ECO:0000313" key="2">
    <source>
        <dbReference type="EMBL" id="EFX65105.1"/>
    </source>
</evidence>
<name>E9HT26_DAPPU</name>
<dbReference type="EMBL" id="GL732763">
    <property type="protein sequence ID" value="EFX65105.1"/>
    <property type="molecule type" value="Genomic_DNA"/>
</dbReference>
<organism evidence="2 3">
    <name type="scientific">Daphnia pulex</name>
    <name type="common">Water flea</name>
    <dbReference type="NCBI Taxonomy" id="6669"/>
    <lineage>
        <taxon>Eukaryota</taxon>
        <taxon>Metazoa</taxon>
        <taxon>Ecdysozoa</taxon>
        <taxon>Arthropoda</taxon>
        <taxon>Crustacea</taxon>
        <taxon>Branchiopoda</taxon>
        <taxon>Diplostraca</taxon>
        <taxon>Cladocera</taxon>
        <taxon>Anomopoda</taxon>
        <taxon>Daphniidae</taxon>
        <taxon>Daphnia</taxon>
    </lineage>
</organism>
<dbReference type="InParanoid" id="E9HT26"/>
<feature type="compositionally biased region" description="Basic and acidic residues" evidence="1">
    <location>
        <begin position="8"/>
        <end position="25"/>
    </location>
</feature>
<dbReference type="Proteomes" id="UP000000305">
    <property type="component" value="Unassembled WGS sequence"/>
</dbReference>
<keyword evidence="3" id="KW-1185">Reference proteome</keyword>
<feature type="region of interest" description="Disordered" evidence="1">
    <location>
        <begin position="1"/>
        <end position="25"/>
    </location>
</feature>
<dbReference type="OrthoDB" id="8196283at2759"/>
<protein>
    <submittedName>
        <fullName evidence="2">Uncharacterized protein</fullName>
    </submittedName>
</protein>
<proteinExistence type="predicted"/>
<reference evidence="2 3" key="1">
    <citation type="journal article" date="2011" name="Science">
        <title>The ecoresponsive genome of Daphnia pulex.</title>
        <authorList>
            <person name="Colbourne J.K."/>
            <person name="Pfrender M.E."/>
            <person name="Gilbert D."/>
            <person name="Thomas W.K."/>
            <person name="Tucker A."/>
            <person name="Oakley T.H."/>
            <person name="Tokishita S."/>
            <person name="Aerts A."/>
            <person name="Arnold G.J."/>
            <person name="Basu M.K."/>
            <person name="Bauer D.J."/>
            <person name="Caceres C.E."/>
            <person name="Carmel L."/>
            <person name="Casola C."/>
            <person name="Choi J.H."/>
            <person name="Detter J.C."/>
            <person name="Dong Q."/>
            <person name="Dusheyko S."/>
            <person name="Eads B.D."/>
            <person name="Frohlich T."/>
            <person name="Geiler-Samerotte K.A."/>
            <person name="Gerlach D."/>
            <person name="Hatcher P."/>
            <person name="Jogdeo S."/>
            <person name="Krijgsveld J."/>
            <person name="Kriventseva E.V."/>
            <person name="Kultz D."/>
            <person name="Laforsch C."/>
            <person name="Lindquist E."/>
            <person name="Lopez J."/>
            <person name="Manak J.R."/>
            <person name="Muller J."/>
            <person name="Pangilinan J."/>
            <person name="Patwardhan R.P."/>
            <person name="Pitluck S."/>
            <person name="Pritham E.J."/>
            <person name="Rechtsteiner A."/>
            <person name="Rho M."/>
            <person name="Rogozin I.B."/>
            <person name="Sakarya O."/>
            <person name="Salamov A."/>
            <person name="Schaack S."/>
            <person name="Shapiro H."/>
            <person name="Shiga Y."/>
            <person name="Skalitzky C."/>
            <person name="Smith Z."/>
            <person name="Souvorov A."/>
            <person name="Sung W."/>
            <person name="Tang Z."/>
            <person name="Tsuchiya D."/>
            <person name="Tu H."/>
            <person name="Vos H."/>
            <person name="Wang M."/>
            <person name="Wolf Y.I."/>
            <person name="Yamagata H."/>
            <person name="Yamada T."/>
            <person name="Ye Y."/>
            <person name="Shaw J.R."/>
            <person name="Andrews J."/>
            <person name="Crease T.J."/>
            <person name="Tang H."/>
            <person name="Lucas S.M."/>
            <person name="Robertson H.M."/>
            <person name="Bork P."/>
            <person name="Koonin E.V."/>
            <person name="Zdobnov E.M."/>
            <person name="Grigoriev I.V."/>
            <person name="Lynch M."/>
            <person name="Boore J.L."/>
        </authorList>
    </citation>
    <scope>NUCLEOTIDE SEQUENCE [LARGE SCALE GENOMIC DNA]</scope>
</reference>
<evidence type="ECO:0000256" key="1">
    <source>
        <dbReference type="SAM" id="MobiDB-lite"/>
    </source>
</evidence>